<dbReference type="AlphaFoldDB" id="A0AAD8M921"/>
<name>A0AAD8M921_9APIA</name>
<dbReference type="EMBL" id="JAUIZM010000009">
    <property type="protein sequence ID" value="KAK1364112.1"/>
    <property type="molecule type" value="Genomic_DNA"/>
</dbReference>
<gene>
    <name evidence="1" type="ORF">POM88_039673</name>
</gene>
<reference evidence="1" key="1">
    <citation type="submission" date="2023-02" db="EMBL/GenBank/DDBJ databases">
        <title>Genome of toxic invasive species Heracleum sosnowskyi carries increased number of genes despite the absence of recent whole-genome duplications.</title>
        <authorList>
            <person name="Schelkunov M."/>
            <person name="Shtratnikova V."/>
            <person name="Makarenko M."/>
            <person name="Klepikova A."/>
            <person name="Omelchenko D."/>
            <person name="Novikova G."/>
            <person name="Obukhova E."/>
            <person name="Bogdanov V."/>
            <person name="Penin A."/>
            <person name="Logacheva M."/>
        </authorList>
    </citation>
    <scope>NUCLEOTIDE SEQUENCE</scope>
    <source>
        <strain evidence="1">Hsosn_3</strain>
        <tissue evidence="1">Leaf</tissue>
    </source>
</reference>
<dbReference type="PANTHER" id="PTHR10492:SF57">
    <property type="entry name" value="ATP-DEPENDENT DNA HELICASE"/>
    <property type="match status" value="1"/>
</dbReference>
<sequence>MKCGKHFPKKYCAQTSFDQSGFPVYKRLLQLSYHLLGKRNCTFREDDNLEKVLEREKFRRSQLEAFFQLNREDINARKYTYDEILQHYVWNVNDNVWTLCKRGTQIGRLLYTHHSAGEIWYLRLLLTKVRGPTSFDCLKSIDGVVYSTFKEACTRYGFLDDDNEWNELLEECAKCGFPPQIRELFVHIMVNCKVTDLGSLWLKHWKTMTDDIIMHHRNVDGSAVTGITDKQLQFYALAEVDKLLRCIGKSLKQFSQMPQPPSSYIQSGSDNMIVDELSYSIDEMEQEFTV</sequence>
<dbReference type="PANTHER" id="PTHR10492">
    <property type="match status" value="1"/>
</dbReference>
<keyword evidence="2" id="KW-1185">Reference proteome</keyword>
<evidence type="ECO:0000313" key="2">
    <source>
        <dbReference type="Proteomes" id="UP001237642"/>
    </source>
</evidence>
<evidence type="ECO:0000313" key="1">
    <source>
        <dbReference type="EMBL" id="KAK1364112.1"/>
    </source>
</evidence>
<accession>A0AAD8M921</accession>
<dbReference type="Proteomes" id="UP001237642">
    <property type="component" value="Unassembled WGS sequence"/>
</dbReference>
<comment type="caution">
    <text evidence="1">The sequence shown here is derived from an EMBL/GenBank/DDBJ whole genome shotgun (WGS) entry which is preliminary data.</text>
</comment>
<organism evidence="1 2">
    <name type="scientific">Heracleum sosnowskyi</name>
    <dbReference type="NCBI Taxonomy" id="360622"/>
    <lineage>
        <taxon>Eukaryota</taxon>
        <taxon>Viridiplantae</taxon>
        <taxon>Streptophyta</taxon>
        <taxon>Embryophyta</taxon>
        <taxon>Tracheophyta</taxon>
        <taxon>Spermatophyta</taxon>
        <taxon>Magnoliopsida</taxon>
        <taxon>eudicotyledons</taxon>
        <taxon>Gunneridae</taxon>
        <taxon>Pentapetalae</taxon>
        <taxon>asterids</taxon>
        <taxon>campanulids</taxon>
        <taxon>Apiales</taxon>
        <taxon>Apiaceae</taxon>
        <taxon>Apioideae</taxon>
        <taxon>apioid superclade</taxon>
        <taxon>Tordylieae</taxon>
        <taxon>Tordyliinae</taxon>
        <taxon>Heracleum</taxon>
    </lineage>
</organism>
<proteinExistence type="predicted"/>
<reference evidence="1" key="2">
    <citation type="submission" date="2023-05" db="EMBL/GenBank/DDBJ databases">
        <authorList>
            <person name="Schelkunov M.I."/>
        </authorList>
    </citation>
    <scope>NUCLEOTIDE SEQUENCE</scope>
    <source>
        <strain evidence="1">Hsosn_3</strain>
        <tissue evidence="1">Leaf</tissue>
    </source>
</reference>
<protein>
    <submittedName>
        <fullName evidence="1">Uncharacterized protein</fullName>
    </submittedName>
</protein>